<dbReference type="SUPFAM" id="SSF52047">
    <property type="entry name" value="RNI-like"/>
    <property type="match status" value="1"/>
</dbReference>
<gene>
    <name evidence="2" type="primary">Aste57867_15248</name>
    <name evidence="1" type="ORF">As57867_015192</name>
    <name evidence="2" type="ORF">ASTE57867_15248</name>
</gene>
<dbReference type="EMBL" id="CAADRA010005662">
    <property type="protein sequence ID" value="VFT92057.1"/>
    <property type="molecule type" value="Genomic_DNA"/>
</dbReference>
<protein>
    <submittedName>
        <fullName evidence="2">Aste57867_15248 protein</fullName>
    </submittedName>
</protein>
<dbReference type="AlphaFoldDB" id="A0A485L2Z0"/>
<dbReference type="InterPro" id="IPR032675">
    <property type="entry name" value="LRR_dom_sf"/>
</dbReference>
<keyword evidence="3" id="KW-1185">Reference proteome</keyword>
<name>A0A485L2Z0_9STRA</name>
<dbReference type="Proteomes" id="UP000332933">
    <property type="component" value="Unassembled WGS sequence"/>
</dbReference>
<dbReference type="EMBL" id="VJMH01005641">
    <property type="protein sequence ID" value="KAF0693828.1"/>
    <property type="molecule type" value="Genomic_DNA"/>
</dbReference>
<organism evidence="2 3">
    <name type="scientific">Aphanomyces stellatus</name>
    <dbReference type="NCBI Taxonomy" id="120398"/>
    <lineage>
        <taxon>Eukaryota</taxon>
        <taxon>Sar</taxon>
        <taxon>Stramenopiles</taxon>
        <taxon>Oomycota</taxon>
        <taxon>Saprolegniomycetes</taxon>
        <taxon>Saprolegniales</taxon>
        <taxon>Verrucalvaceae</taxon>
        <taxon>Aphanomyces</taxon>
    </lineage>
</organism>
<sequence>MGFHERPRSDAFTHSRVVWLGLAYTCLDSDVLLIGLARPDMPRLTRLSFPGLKLGDIACRRLAEMLTKWTYLDLTSNELTDMAAVPLARTLSASQTLRTLNMDSNQGLTLVPLATPLRVEMCT</sequence>
<reference evidence="2 3" key="1">
    <citation type="submission" date="2019-03" db="EMBL/GenBank/DDBJ databases">
        <authorList>
            <person name="Gaulin E."/>
            <person name="Dumas B."/>
        </authorList>
    </citation>
    <scope>NUCLEOTIDE SEQUENCE [LARGE SCALE GENOMIC DNA]</scope>
    <source>
        <strain evidence="2">CBS 568.67</strain>
    </source>
</reference>
<reference evidence="1" key="2">
    <citation type="submission" date="2019-06" db="EMBL/GenBank/DDBJ databases">
        <title>Genomics analysis of Aphanomyces spp. identifies a new class of oomycete effector associated with host adaptation.</title>
        <authorList>
            <person name="Gaulin E."/>
        </authorList>
    </citation>
    <scope>NUCLEOTIDE SEQUENCE</scope>
    <source>
        <strain evidence="1">CBS 578.67</strain>
    </source>
</reference>
<evidence type="ECO:0000313" key="2">
    <source>
        <dbReference type="EMBL" id="VFT92057.1"/>
    </source>
</evidence>
<dbReference type="Gene3D" id="3.80.10.10">
    <property type="entry name" value="Ribonuclease Inhibitor"/>
    <property type="match status" value="1"/>
</dbReference>
<evidence type="ECO:0000313" key="1">
    <source>
        <dbReference type="EMBL" id="KAF0693828.1"/>
    </source>
</evidence>
<proteinExistence type="predicted"/>
<accession>A0A485L2Z0</accession>
<evidence type="ECO:0000313" key="3">
    <source>
        <dbReference type="Proteomes" id="UP000332933"/>
    </source>
</evidence>